<feature type="region of interest" description="Disordered" evidence="1">
    <location>
        <begin position="175"/>
        <end position="232"/>
    </location>
</feature>
<feature type="compositionally biased region" description="Basic and acidic residues" evidence="1">
    <location>
        <begin position="837"/>
        <end position="847"/>
    </location>
</feature>
<reference evidence="2 3" key="1">
    <citation type="journal article" date="2010" name="Nature">
        <title>The Ectocarpus genome and the independent evolution of multicellularity in brown algae.</title>
        <authorList>
            <person name="Cock J.M."/>
            <person name="Sterck L."/>
            <person name="Rouze P."/>
            <person name="Scornet D."/>
            <person name="Allen A.E."/>
            <person name="Amoutzias G."/>
            <person name="Anthouard V."/>
            <person name="Artiguenave F."/>
            <person name="Aury J.M."/>
            <person name="Badger J.H."/>
            <person name="Beszteri B."/>
            <person name="Billiau K."/>
            <person name="Bonnet E."/>
            <person name="Bothwell J.H."/>
            <person name="Bowler C."/>
            <person name="Boyen C."/>
            <person name="Brownlee C."/>
            <person name="Carrano C.J."/>
            <person name="Charrier B."/>
            <person name="Cho G.Y."/>
            <person name="Coelho S.M."/>
            <person name="Collen J."/>
            <person name="Corre E."/>
            <person name="Da Silva C."/>
            <person name="Delage L."/>
            <person name="Delaroque N."/>
            <person name="Dittami S.M."/>
            <person name="Doulbeau S."/>
            <person name="Elias M."/>
            <person name="Farnham G."/>
            <person name="Gachon C.M."/>
            <person name="Gschloessl B."/>
            <person name="Heesch S."/>
            <person name="Jabbari K."/>
            <person name="Jubin C."/>
            <person name="Kawai H."/>
            <person name="Kimura K."/>
            <person name="Kloareg B."/>
            <person name="Kupper F.C."/>
            <person name="Lang D."/>
            <person name="Le Bail A."/>
            <person name="Leblanc C."/>
            <person name="Lerouge P."/>
            <person name="Lohr M."/>
            <person name="Lopez P.J."/>
            <person name="Martens C."/>
            <person name="Maumus F."/>
            <person name="Michel G."/>
            <person name="Miranda-Saavedra D."/>
            <person name="Morales J."/>
            <person name="Moreau H."/>
            <person name="Motomura T."/>
            <person name="Nagasato C."/>
            <person name="Napoli C.A."/>
            <person name="Nelson D.R."/>
            <person name="Nyvall-Collen P."/>
            <person name="Peters A.F."/>
            <person name="Pommier C."/>
            <person name="Potin P."/>
            <person name="Poulain J."/>
            <person name="Quesneville H."/>
            <person name="Read B."/>
            <person name="Rensing S.A."/>
            <person name="Ritter A."/>
            <person name="Rousvoal S."/>
            <person name="Samanta M."/>
            <person name="Samson G."/>
            <person name="Schroeder D.C."/>
            <person name="Segurens B."/>
            <person name="Strittmatter M."/>
            <person name="Tonon T."/>
            <person name="Tregear J.W."/>
            <person name="Valentin K."/>
            <person name="von Dassow P."/>
            <person name="Yamagishi T."/>
            <person name="Van de Peer Y."/>
            <person name="Wincker P."/>
        </authorList>
    </citation>
    <scope>NUCLEOTIDE SEQUENCE [LARGE SCALE GENOMIC DNA]</scope>
    <source>
        <strain evidence="3">Ec32 / CCAP1310/4</strain>
    </source>
</reference>
<protein>
    <submittedName>
        <fullName evidence="2">Uncharacterized protein</fullName>
    </submittedName>
</protein>
<feature type="region of interest" description="Disordered" evidence="1">
    <location>
        <begin position="1507"/>
        <end position="1526"/>
    </location>
</feature>
<dbReference type="EMBL" id="FN649760">
    <property type="protein sequence ID" value="CBJ30833.1"/>
    <property type="molecule type" value="Genomic_DNA"/>
</dbReference>
<proteinExistence type="predicted"/>
<gene>
    <name evidence="2" type="ORF">Esi_0217_0008</name>
</gene>
<feature type="compositionally biased region" description="Low complexity" evidence="1">
    <location>
        <begin position="1457"/>
        <end position="1472"/>
    </location>
</feature>
<feature type="compositionally biased region" description="Basic and acidic residues" evidence="1">
    <location>
        <begin position="391"/>
        <end position="421"/>
    </location>
</feature>
<feature type="compositionally biased region" description="Polar residues" evidence="1">
    <location>
        <begin position="652"/>
        <end position="673"/>
    </location>
</feature>
<dbReference type="Proteomes" id="UP000002630">
    <property type="component" value="Unassembled WGS sequence"/>
</dbReference>
<accession>D7FRP2</accession>
<name>D7FRP2_ECTSI</name>
<feature type="region of interest" description="Disordered" evidence="1">
    <location>
        <begin position="1073"/>
        <end position="1161"/>
    </location>
</feature>
<feature type="region of interest" description="Disordered" evidence="1">
    <location>
        <begin position="261"/>
        <end position="289"/>
    </location>
</feature>
<feature type="compositionally biased region" description="Polar residues" evidence="1">
    <location>
        <begin position="1125"/>
        <end position="1142"/>
    </location>
</feature>
<organism evidence="2 3">
    <name type="scientific">Ectocarpus siliculosus</name>
    <name type="common">Brown alga</name>
    <name type="synonym">Conferva siliculosa</name>
    <dbReference type="NCBI Taxonomy" id="2880"/>
    <lineage>
        <taxon>Eukaryota</taxon>
        <taxon>Sar</taxon>
        <taxon>Stramenopiles</taxon>
        <taxon>Ochrophyta</taxon>
        <taxon>PX clade</taxon>
        <taxon>Phaeophyceae</taxon>
        <taxon>Ectocarpales</taxon>
        <taxon>Ectocarpaceae</taxon>
        <taxon>Ectocarpus</taxon>
    </lineage>
</organism>
<feature type="compositionally biased region" description="Basic residues" evidence="1">
    <location>
        <begin position="353"/>
        <end position="369"/>
    </location>
</feature>
<keyword evidence="3" id="KW-1185">Reference proteome</keyword>
<feature type="compositionally biased region" description="Basic and acidic residues" evidence="1">
    <location>
        <begin position="711"/>
        <end position="747"/>
    </location>
</feature>
<evidence type="ECO:0000256" key="1">
    <source>
        <dbReference type="SAM" id="MobiDB-lite"/>
    </source>
</evidence>
<feature type="compositionally biased region" description="Acidic residues" evidence="1">
    <location>
        <begin position="1310"/>
        <end position="1322"/>
    </location>
</feature>
<feature type="compositionally biased region" description="Basic and acidic residues" evidence="1">
    <location>
        <begin position="1426"/>
        <end position="1437"/>
    </location>
</feature>
<feature type="region of interest" description="Disordered" evidence="1">
    <location>
        <begin position="1173"/>
        <end position="1437"/>
    </location>
</feature>
<feature type="compositionally biased region" description="Polar residues" evidence="1">
    <location>
        <begin position="687"/>
        <end position="710"/>
    </location>
</feature>
<feature type="region of interest" description="Disordered" evidence="1">
    <location>
        <begin position="1023"/>
        <end position="1045"/>
    </location>
</feature>
<feature type="compositionally biased region" description="Basic residues" evidence="1">
    <location>
        <begin position="513"/>
        <end position="525"/>
    </location>
</feature>
<dbReference type="OrthoDB" id="10448968at2759"/>
<feature type="compositionally biased region" description="Polar residues" evidence="1">
    <location>
        <begin position="1515"/>
        <end position="1526"/>
    </location>
</feature>
<evidence type="ECO:0000313" key="3">
    <source>
        <dbReference type="Proteomes" id="UP000002630"/>
    </source>
</evidence>
<evidence type="ECO:0000313" key="2">
    <source>
        <dbReference type="EMBL" id="CBJ30833.1"/>
    </source>
</evidence>
<feature type="region of interest" description="Disordered" evidence="1">
    <location>
        <begin position="112"/>
        <end position="148"/>
    </location>
</feature>
<sequence>MICGNAALLSESPDHKSKGRKFKFSRSMMGRFHRDGSLDRATRLKEAQDRRIGYLAALKKRDQQQERGSRHHVNSERLENNWLDRGEIHDQGVASAAGNMVGIAEMAAGSPFPRGSHSSPRFQHTSKRLPIPNRPSTTPAVSPTGAVSPARIRGLPQRENRQAANERAVRVYSAGARAGPNGGRNPHPPVVCRSPPWDDRTLPTTADPQRRRLSPRENGRHPLPWPLDDIGVGGRRQACDANQEWLDGADEPVVGEPIAAPREHKTSSANEGRACSPPARAHTPEETPAMQRARRLELQRLAIEKRELEAQLAEVKQLLRASKVPSTKAKSVGLPCEAIRETSPTKSHGERPARRRRSRRRRRRHKRRSPTTENDFVVHDGMKTRPRRSSGKSEKGNERRVECPASPDRGRSASDSARDEGYSSPRRRRKDGGQPGRCDTRERQPQVIGSTRSSPKRRAGSEKAVESTAIPPVAFNSSVSIGMAASAGRVEGRSPQRRRHLDARREDYVPGRRLQRPKSAARRTRASPCPPMKSSIAYGSPPDNGGSEDGLFPQRRLGRRREESGSRRSASARRDRRVRAATGADGPRASGQGDPQNVDSGLYSSSYEEYSVGTAGGPPSVPLPLMVVEDDNGKPNVSVDPGGPNRPGVSLGPTSGDNDIPSNSYAEPTTDDSPTLRREEENPPASIESSWDQVSTDQLLPPHSGSTVKQTGHEAGGEDVDRRRPGGDGSVDRNDADVSVPHDDRGWAESVGKRSQPGRPRAGGTRAGGDKIGGVNGDEFELNLSFDELSIAEGSSSLVEQPLEHDGAVKHGVAGKQPFDQLSTGDEPRVGQTGSILERHRRDERPYVEGVPAHHRGSVDSGSHDRKSQLDTDEPLGHHVWSLGSHTEEQHRRMSEEGSGVNVRTARGSSGDGLANGEHRIEEQAETYSDSFEDASVIRESHRASLGHEDLHEDISGHFAVEEHELVGKAVTAGVREAVTAGGPVEGESSDVPAMQDDEIDGAIRDGMAMELAESFDELSSLEKRDGMHGEESSGTQFEEAGKSYAEGSNRGAACVEVDRNTTVGNYQLGQEESMDELSSLDKQGEPHQDASVGGVPVEGGSSIDEYFSGGARTIDDTAPGGIGNNNQLQNEKSQEELSTLDKQGEPYQDESVGGVRTGREESFIGEYVIGSARTIDHTAPSGIGSNSQLGNEESLDELSSLDKQPYQDGSVDEMPPGAEPPTDGSFDGGARSIEDATSGGVGSNGQLGNEESLDELSSLDKQPYQDGSVDEMPAGGEPPTDGNFNGGGRSMENAAPGGIGSNGQLGNEESLDELSSLDEQGEPYQDRSVDEMPAEGGQPTDVNFDGGACRMKDAGPGGIGSDSRLGSEESLDELSSLDKQGEPHREGSTEWVPPDQTNNYGGKKRLSREQLDALEPASQPLYPGEEERISAPHEEVGEMSLDEYLLDGHDSSFGDLLSLGRSSLDSGQSLSGDKHSLDQSIGGLSPSDGNDSLFLDGISICGSIVSEGGKSLSLGEQSSSEDMVL</sequence>
<dbReference type="InParanoid" id="D7FRP2"/>
<feature type="compositionally biased region" description="Gly residues" evidence="1">
    <location>
        <begin position="765"/>
        <end position="775"/>
    </location>
</feature>
<feature type="compositionally biased region" description="Basic and acidic residues" evidence="1">
    <location>
        <begin position="886"/>
        <end position="896"/>
    </location>
</feature>
<feature type="region of interest" description="Disordered" evidence="1">
    <location>
        <begin position="816"/>
        <end position="916"/>
    </location>
</feature>
<feature type="compositionally biased region" description="Low complexity" evidence="1">
    <location>
        <begin position="1092"/>
        <end position="1103"/>
    </location>
</feature>
<feature type="region of interest" description="Disordered" evidence="1">
    <location>
        <begin position="1457"/>
        <end position="1489"/>
    </location>
</feature>
<feature type="compositionally biased region" description="Basic and acidic residues" evidence="1">
    <location>
        <begin position="1023"/>
        <end position="1032"/>
    </location>
</feature>
<feature type="region of interest" description="Disordered" evidence="1">
    <location>
        <begin position="323"/>
        <end position="775"/>
    </location>
</feature>
<feature type="region of interest" description="Disordered" evidence="1">
    <location>
        <begin position="1"/>
        <end position="20"/>
    </location>
</feature>
<feature type="compositionally biased region" description="Basic and acidic residues" evidence="1">
    <location>
        <begin position="208"/>
        <end position="220"/>
    </location>
</feature>
<feature type="compositionally biased region" description="Low complexity" evidence="1">
    <location>
        <begin position="175"/>
        <end position="185"/>
    </location>
</feature>
<feature type="compositionally biased region" description="Basic and acidic residues" evidence="1">
    <location>
        <begin position="1380"/>
        <end position="1389"/>
    </location>
</feature>
<feature type="compositionally biased region" description="Basic residues" evidence="1">
    <location>
        <begin position="570"/>
        <end position="579"/>
    </location>
</feature>